<dbReference type="GO" id="GO:0016740">
    <property type="term" value="F:transferase activity"/>
    <property type="evidence" value="ECO:0007669"/>
    <property type="project" value="UniProtKB-KW"/>
</dbReference>
<dbReference type="AlphaFoldDB" id="A0A2D3D6D3"/>
<evidence type="ECO:0000313" key="2">
    <source>
        <dbReference type="Proteomes" id="UP000229907"/>
    </source>
</evidence>
<dbReference type="Proteomes" id="UP000229907">
    <property type="component" value="Chromosome"/>
</dbReference>
<dbReference type="KEGG" id="bcho:BcFMB_06575"/>
<dbReference type="Pfam" id="PF07722">
    <property type="entry name" value="Peptidase_C26"/>
    <property type="match status" value="1"/>
</dbReference>
<dbReference type="InterPro" id="IPR029062">
    <property type="entry name" value="Class_I_gatase-like"/>
</dbReference>
<dbReference type="SUPFAM" id="SSF52317">
    <property type="entry name" value="Class I glutamine amidotransferase-like"/>
    <property type="match status" value="1"/>
</dbReference>
<protein>
    <submittedName>
        <fullName evidence="1">Amidotransferase</fullName>
    </submittedName>
</protein>
<name>A0A2D3D6D3_9BIFI</name>
<reference evidence="1 2" key="1">
    <citation type="submission" date="2016-11" db="EMBL/GenBank/DDBJ databases">
        <title>complete genome sequence of Bifidobacterium choerinum strain FMB-1.</title>
        <authorList>
            <person name="Park C.-S."/>
            <person name="Jung D.-H."/>
            <person name="Choi D.-S."/>
        </authorList>
    </citation>
    <scope>NUCLEOTIDE SEQUENCE [LARGE SCALE GENOMIC DNA]</scope>
    <source>
        <strain evidence="1 2">FMB-1</strain>
    </source>
</reference>
<dbReference type="EMBL" id="CP018044">
    <property type="protein sequence ID" value="ATU20643.1"/>
    <property type="molecule type" value="Genomic_DNA"/>
</dbReference>
<evidence type="ECO:0000313" key="1">
    <source>
        <dbReference type="EMBL" id="ATU20643.1"/>
    </source>
</evidence>
<dbReference type="PANTHER" id="PTHR43235">
    <property type="entry name" value="GLUTAMINE AMIDOTRANSFERASE PB2B2.05-RELATED"/>
    <property type="match status" value="1"/>
</dbReference>
<organism evidence="1 2">
    <name type="scientific">Bifidobacterium choerinum</name>
    <dbReference type="NCBI Taxonomy" id="35760"/>
    <lineage>
        <taxon>Bacteria</taxon>
        <taxon>Bacillati</taxon>
        <taxon>Actinomycetota</taxon>
        <taxon>Actinomycetes</taxon>
        <taxon>Bifidobacteriales</taxon>
        <taxon>Bifidobacteriaceae</taxon>
        <taxon>Bifidobacterium</taxon>
    </lineage>
</organism>
<dbReference type="PANTHER" id="PTHR43235:SF1">
    <property type="entry name" value="GLUTAMINE AMIDOTRANSFERASE PB2B2.05-RELATED"/>
    <property type="match status" value="1"/>
</dbReference>
<dbReference type="InterPro" id="IPR011697">
    <property type="entry name" value="Peptidase_C26"/>
</dbReference>
<sequence>MRPVIAVMPLVDDERGSLWMLPGYMDALREAGAVPFMPALTTDAEEIRRIFDMSDGLLMTGGHDVDPRRYGEEPRFDNVVPNIMRDAMETALLRLALADDRPVFGICRGLQIINVHCGGTLYQDLPSEHPSGVEHHQKPPYDRPAHRVHVVDGTPLHDELRVDDLAVNSYHHQAIRTLGDGLEAMAVSEDGLVEAVHRPASRYCHAVQWHPEFRYRTDVASRLLFRSFVAACCPRQAGGIAPSASTPTAQCL</sequence>
<dbReference type="CDD" id="cd01745">
    <property type="entry name" value="GATase1_2"/>
    <property type="match status" value="1"/>
</dbReference>
<dbReference type="InterPro" id="IPR044668">
    <property type="entry name" value="PuuD-like"/>
</dbReference>
<dbReference type="GO" id="GO:0005829">
    <property type="term" value="C:cytosol"/>
    <property type="evidence" value="ECO:0007669"/>
    <property type="project" value="TreeGrafter"/>
</dbReference>
<proteinExistence type="predicted"/>
<accession>A0A2D3D6D3</accession>
<keyword evidence="1" id="KW-0808">Transferase</keyword>
<dbReference type="GO" id="GO:0006598">
    <property type="term" value="P:polyamine catabolic process"/>
    <property type="evidence" value="ECO:0007669"/>
    <property type="project" value="TreeGrafter"/>
</dbReference>
<gene>
    <name evidence="1" type="ORF">BcFMB_06575</name>
</gene>
<dbReference type="GO" id="GO:0033969">
    <property type="term" value="F:gamma-glutamyl-gamma-aminobutyrate hydrolase activity"/>
    <property type="evidence" value="ECO:0007669"/>
    <property type="project" value="TreeGrafter"/>
</dbReference>
<dbReference type="PROSITE" id="PS51273">
    <property type="entry name" value="GATASE_TYPE_1"/>
    <property type="match status" value="1"/>
</dbReference>
<dbReference type="Gene3D" id="3.40.50.880">
    <property type="match status" value="1"/>
</dbReference>
<dbReference type="RefSeq" id="WP_099721353.1">
    <property type="nucleotide sequence ID" value="NZ_CP018044.1"/>
</dbReference>